<feature type="transmembrane region" description="Helical" evidence="1">
    <location>
        <begin position="98"/>
        <end position="117"/>
    </location>
</feature>
<keyword evidence="3" id="KW-1185">Reference proteome</keyword>
<gene>
    <name evidence="2" type="ORF">MUO15_09990</name>
</gene>
<sequence>MAFAVFFFTSWLVLALFLAIPKKLSIIENTFVFLIILVISINWTWIIYEEMKLIKSTKDAMDYTAFLLFRSIIIPMILVTQLNLLCRANTFAKSLLNVSTSLAILLLLTFFSTFFNMTNYIKWNIGYDAIYYLSLHVIAYFSLKFFRKSAQSEVKYS</sequence>
<name>A0ABY4HFN7_9BACI</name>
<evidence type="ECO:0000313" key="2">
    <source>
        <dbReference type="EMBL" id="UOR13735.1"/>
    </source>
</evidence>
<feature type="transmembrane region" description="Helical" evidence="1">
    <location>
        <begin position="60"/>
        <end position="78"/>
    </location>
</feature>
<evidence type="ECO:0000256" key="1">
    <source>
        <dbReference type="SAM" id="Phobius"/>
    </source>
</evidence>
<dbReference type="EMBL" id="CP095075">
    <property type="protein sequence ID" value="UOR13735.1"/>
    <property type="molecule type" value="Genomic_DNA"/>
</dbReference>
<reference evidence="2" key="1">
    <citation type="submission" date="2022-04" db="EMBL/GenBank/DDBJ databases">
        <title>Halobacillus sp. isolated from saltern.</title>
        <authorList>
            <person name="Won M."/>
            <person name="Lee C.-M."/>
            <person name="Woen H.-Y."/>
            <person name="Kwon S.-W."/>
        </authorList>
    </citation>
    <scope>NUCLEOTIDE SEQUENCE</scope>
    <source>
        <strain evidence="2">SSHM10-5</strain>
    </source>
</reference>
<keyword evidence="1" id="KW-0472">Membrane</keyword>
<keyword evidence="1" id="KW-0812">Transmembrane</keyword>
<evidence type="ECO:0008006" key="4">
    <source>
        <dbReference type="Google" id="ProtNLM"/>
    </source>
</evidence>
<evidence type="ECO:0000313" key="3">
    <source>
        <dbReference type="Proteomes" id="UP000830326"/>
    </source>
</evidence>
<protein>
    <recommendedName>
        <fullName evidence="4">Histidine kinase N-terminal 7TM region domain-containing protein</fullName>
    </recommendedName>
</protein>
<dbReference type="Proteomes" id="UP000830326">
    <property type="component" value="Chromosome"/>
</dbReference>
<keyword evidence="1" id="KW-1133">Transmembrane helix</keyword>
<feature type="transmembrane region" description="Helical" evidence="1">
    <location>
        <begin position="29"/>
        <end position="48"/>
    </location>
</feature>
<feature type="transmembrane region" description="Helical" evidence="1">
    <location>
        <begin position="129"/>
        <end position="146"/>
    </location>
</feature>
<organism evidence="2 3">
    <name type="scientific">Halobacillus amylolyticus</name>
    <dbReference type="NCBI Taxonomy" id="2932259"/>
    <lineage>
        <taxon>Bacteria</taxon>
        <taxon>Bacillati</taxon>
        <taxon>Bacillota</taxon>
        <taxon>Bacilli</taxon>
        <taxon>Bacillales</taxon>
        <taxon>Bacillaceae</taxon>
        <taxon>Halobacillus</taxon>
    </lineage>
</organism>
<accession>A0ABY4HFN7</accession>
<dbReference type="RefSeq" id="WP_245035528.1">
    <property type="nucleotide sequence ID" value="NZ_CP095075.1"/>
</dbReference>
<proteinExistence type="predicted"/>